<gene>
    <name evidence="2" type="ORF">K1Y72_34640</name>
</gene>
<dbReference type="EMBL" id="JAIBOA010000035">
    <property type="protein sequence ID" value="MBW8487536.1"/>
    <property type="molecule type" value="Genomic_DNA"/>
</dbReference>
<dbReference type="InterPro" id="IPR011009">
    <property type="entry name" value="Kinase-like_dom_sf"/>
</dbReference>
<keyword evidence="3" id="KW-1185">Reference proteome</keyword>
<reference evidence="2 3" key="1">
    <citation type="submission" date="2021-07" db="EMBL/GenBank/DDBJ databases">
        <title>Actinomadura sp. PM05-2 isolated from lichen.</title>
        <authorList>
            <person name="Somphong A."/>
            <person name="Phongsopitanun W."/>
            <person name="Tanasupawat S."/>
            <person name="Peongsungnone V."/>
        </authorList>
    </citation>
    <scope>NUCLEOTIDE SEQUENCE [LARGE SCALE GENOMIC DNA]</scope>
    <source>
        <strain evidence="2 3">PM05-2</strain>
    </source>
</reference>
<evidence type="ECO:0000259" key="1">
    <source>
        <dbReference type="Pfam" id="PF01636"/>
    </source>
</evidence>
<accession>A0ABS7G484</accession>
<sequence>MADIQDGTLTGTRMSWWAAPAMVRREVEVFLGGRVVEAVSRPGGSAPGVAARLRTAGGRRAFVKAAGRDLDPAGPRLHRTEARIAGRLPATAPVPVFLGSIDLGGWVTLLFEDVDGRPPHQPWAPAELDRVLAALTVLAAELTPAPAAVPTAAERLGEEFQGWRRLAEGDRADLDPWLAAHLDDLAEREPSWAEAAAGDTLAHADVRADNLLLTGDRVVFADWPRACRTVPWFDLLAMLPGVRLQGGPPPAELFAAHPLSAGADEEAVTAVLSALAGHLIWSSRLPPPPGAPTVRAFQAAQGEIALAWLRDRTDP</sequence>
<organism evidence="2 3">
    <name type="scientific">Actinomadura parmotrematis</name>
    <dbReference type="NCBI Taxonomy" id="2864039"/>
    <lineage>
        <taxon>Bacteria</taxon>
        <taxon>Bacillati</taxon>
        <taxon>Actinomycetota</taxon>
        <taxon>Actinomycetes</taxon>
        <taxon>Streptosporangiales</taxon>
        <taxon>Thermomonosporaceae</taxon>
        <taxon>Actinomadura</taxon>
    </lineage>
</organism>
<dbReference type="SUPFAM" id="SSF56112">
    <property type="entry name" value="Protein kinase-like (PK-like)"/>
    <property type="match status" value="1"/>
</dbReference>
<dbReference type="Pfam" id="PF01636">
    <property type="entry name" value="APH"/>
    <property type="match status" value="1"/>
</dbReference>
<dbReference type="Gene3D" id="3.90.1200.10">
    <property type="match status" value="1"/>
</dbReference>
<name>A0ABS7G484_9ACTN</name>
<evidence type="ECO:0000313" key="3">
    <source>
        <dbReference type="Proteomes" id="UP000774570"/>
    </source>
</evidence>
<comment type="caution">
    <text evidence="2">The sequence shown here is derived from an EMBL/GenBank/DDBJ whole genome shotgun (WGS) entry which is preliminary data.</text>
</comment>
<feature type="domain" description="Aminoglycoside phosphotransferase" evidence="1">
    <location>
        <begin position="54"/>
        <end position="259"/>
    </location>
</feature>
<dbReference type="Proteomes" id="UP000774570">
    <property type="component" value="Unassembled WGS sequence"/>
</dbReference>
<proteinExistence type="predicted"/>
<dbReference type="RefSeq" id="WP_220170764.1">
    <property type="nucleotide sequence ID" value="NZ_JAIBOA010000035.1"/>
</dbReference>
<protein>
    <submittedName>
        <fullName evidence="2">Aminoglycoside phosphotransferase family protein</fullName>
    </submittedName>
</protein>
<evidence type="ECO:0000313" key="2">
    <source>
        <dbReference type="EMBL" id="MBW8487536.1"/>
    </source>
</evidence>
<dbReference type="InterPro" id="IPR002575">
    <property type="entry name" value="Aminoglycoside_PTrfase"/>
</dbReference>